<gene>
    <name evidence="9" type="ORF">BCV69DRAFT_111468</name>
</gene>
<dbReference type="GO" id="GO:0004497">
    <property type="term" value="F:monooxygenase activity"/>
    <property type="evidence" value="ECO:0007669"/>
    <property type="project" value="UniProtKB-KW"/>
</dbReference>
<evidence type="ECO:0000256" key="5">
    <source>
        <dbReference type="ARBA" id="ARBA00023004"/>
    </source>
</evidence>
<keyword evidence="5 6" id="KW-0408">Iron</keyword>
<dbReference type="STRING" id="1684307.A0A316UJ06"/>
<dbReference type="Gene3D" id="1.10.630.10">
    <property type="entry name" value="Cytochrome P450"/>
    <property type="match status" value="1"/>
</dbReference>
<keyword evidence="6 7" id="KW-0349">Heme</keyword>
<feature type="binding site" description="axial binding residue" evidence="6">
    <location>
        <position position="467"/>
    </location>
    <ligand>
        <name>heme</name>
        <dbReference type="ChEBI" id="CHEBI:30413"/>
    </ligand>
    <ligandPart>
        <name>Fe</name>
        <dbReference type="ChEBI" id="CHEBI:18248"/>
    </ligandPart>
</feature>
<keyword evidence="7" id="KW-0503">Monooxygenase</keyword>
<keyword evidence="3 6" id="KW-0479">Metal-binding</keyword>
<keyword evidence="8" id="KW-0812">Transmembrane</keyword>
<dbReference type="PRINTS" id="PR00463">
    <property type="entry name" value="EP450I"/>
</dbReference>
<dbReference type="GeneID" id="37010822"/>
<comment type="similarity">
    <text evidence="2 7">Belongs to the cytochrome P450 family.</text>
</comment>
<evidence type="ECO:0000313" key="10">
    <source>
        <dbReference type="Proteomes" id="UP000245942"/>
    </source>
</evidence>
<dbReference type="CDD" id="cd11060">
    <property type="entry name" value="CYP57A1-like"/>
    <property type="match status" value="1"/>
</dbReference>
<dbReference type="Pfam" id="PF00067">
    <property type="entry name" value="p450"/>
    <property type="match status" value="1"/>
</dbReference>
<dbReference type="InterPro" id="IPR001128">
    <property type="entry name" value="Cyt_P450"/>
</dbReference>
<dbReference type="GO" id="GO:0020037">
    <property type="term" value="F:heme binding"/>
    <property type="evidence" value="ECO:0007669"/>
    <property type="project" value="InterPro"/>
</dbReference>
<evidence type="ECO:0000256" key="3">
    <source>
        <dbReference type="ARBA" id="ARBA00022723"/>
    </source>
</evidence>
<dbReference type="OrthoDB" id="1470350at2759"/>
<keyword evidence="8" id="KW-1133">Transmembrane helix</keyword>
<evidence type="ECO:0000256" key="6">
    <source>
        <dbReference type="PIRSR" id="PIRSR602401-1"/>
    </source>
</evidence>
<dbReference type="GO" id="GO:0016705">
    <property type="term" value="F:oxidoreductase activity, acting on paired donors, with incorporation or reduction of molecular oxygen"/>
    <property type="evidence" value="ECO:0007669"/>
    <property type="project" value="InterPro"/>
</dbReference>
<dbReference type="InterPro" id="IPR050121">
    <property type="entry name" value="Cytochrome_P450_monoxygenase"/>
</dbReference>
<dbReference type="PROSITE" id="PS00086">
    <property type="entry name" value="CYTOCHROME_P450"/>
    <property type="match status" value="1"/>
</dbReference>
<evidence type="ECO:0000256" key="7">
    <source>
        <dbReference type="RuleBase" id="RU000461"/>
    </source>
</evidence>
<dbReference type="EMBL" id="KZ819322">
    <property type="protein sequence ID" value="PWN23185.1"/>
    <property type="molecule type" value="Genomic_DNA"/>
</dbReference>
<organism evidence="9 10">
    <name type="scientific">Pseudomicrostroma glucosiphilum</name>
    <dbReference type="NCBI Taxonomy" id="1684307"/>
    <lineage>
        <taxon>Eukaryota</taxon>
        <taxon>Fungi</taxon>
        <taxon>Dikarya</taxon>
        <taxon>Basidiomycota</taxon>
        <taxon>Ustilaginomycotina</taxon>
        <taxon>Exobasidiomycetes</taxon>
        <taxon>Microstromatales</taxon>
        <taxon>Microstromatales incertae sedis</taxon>
        <taxon>Pseudomicrostroma</taxon>
    </lineage>
</organism>
<dbReference type="GO" id="GO:0005506">
    <property type="term" value="F:iron ion binding"/>
    <property type="evidence" value="ECO:0007669"/>
    <property type="project" value="InterPro"/>
</dbReference>
<proteinExistence type="inferred from homology"/>
<dbReference type="Proteomes" id="UP000245942">
    <property type="component" value="Unassembled WGS sequence"/>
</dbReference>
<keyword evidence="4 7" id="KW-0560">Oxidoreductase</keyword>
<name>A0A316UJ06_9BASI</name>
<comment type="cofactor">
    <cofactor evidence="1 6">
        <name>heme</name>
        <dbReference type="ChEBI" id="CHEBI:30413"/>
    </cofactor>
</comment>
<evidence type="ECO:0000313" key="9">
    <source>
        <dbReference type="EMBL" id="PWN23185.1"/>
    </source>
</evidence>
<dbReference type="AlphaFoldDB" id="A0A316UJ06"/>
<dbReference type="PANTHER" id="PTHR24305">
    <property type="entry name" value="CYTOCHROME P450"/>
    <property type="match status" value="1"/>
</dbReference>
<dbReference type="SUPFAM" id="SSF48264">
    <property type="entry name" value="Cytochrome P450"/>
    <property type="match status" value="1"/>
</dbReference>
<accession>A0A316UJ06</accession>
<protein>
    <submittedName>
        <fullName evidence="9">Cytochrome P450</fullName>
    </submittedName>
</protein>
<evidence type="ECO:0000256" key="2">
    <source>
        <dbReference type="ARBA" id="ARBA00010617"/>
    </source>
</evidence>
<dbReference type="InterPro" id="IPR017972">
    <property type="entry name" value="Cyt_P450_CS"/>
</dbReference>
<reference evidence="9 10" key="1">
    <citation type="journal article" date="2018" name="Mol. Biol. Evol.">
        <title>Broad Genomic Sampling Reveals a Smut Pathogenic Ancestry of the Fungal Clade Ustilaginomycotina.</title>
        <authorList>
            <person name="Kijpornyongpan T."/>
            <person name="Mondo S.J."/>
            <person name="Barry K."/>
            <person name="Sandor L."/>
            <person name="Lee J."/>
            <person name="Lipzen A."/>
            <person name="Pangilinan J."/>
            <person name="LaButti K."/>
            <person name="Hainaut M."/>
            <person name="Henrissat B."/>
            <person name="Grigoriev I.V."/>
            <person name="Spatafora J.W."/>
            <person name="Aime M.C."/>
        </authorList>
    </citation>
    <scope>NUCLEOTIDE SEQUENCE [LARGE SCALE GENOMIC DNA]</scope>
    <source>
        <strain evidence="9 10">MCA 4718</strain>
    </source>
</reference>
<evidence type="ECO:0000256" key="4">
    <source>
        <dbReference type="ARBA" id="ARBA00023002"/>
    </source>
</evidence>
<dbReference type="PRINTS" id="PR00385">
    <property type="entry name" value="P450"/>
</dbReference>
<sequence>MAQSDSVIISTFMRLYAPLANLPIALQIFVSLLLATVSWVAYNFFLRHRGIPGPLYARLGIPYYLAWRALKLDWIWHVQDLHNKYGPVVRITPNQIDISSPSALQSIYSFSASNYLKPRHFYDGFVLFKGNPSIFSDCDPHSHAARRRVLSGAYALNYLVKLEECVDPMIDLLIKSMRRKVRNGEISQDMTQTLHMFAMDAVGELAFGEHFGLLQKMADPTRFLRGASNLSQWGGAFAYMPPGVMGHVRNFLKRYYNEPGPEVIGIHTKARINRRFALLAEGKEGERPDMLAKFIDAKNPDGTRCTPMQVTFNSSSVIAAGSDTTALALAATLRYLVANPRCYARVQAEVDEAFETGKLKEPCMYGTAVKLNYLQACAKEALRLHPPIGMSLPRVVPKGGDVIDGRFYPGGTTVSISAYVLHRDPKIWGADANEYRPERWTDGKGGEEERKNLERNFFTFGGGSRICIGKNISLMEITKALPRLLWHFNFKASARPEGWVGRDSDGSTGPDIPWYVTSSWFLNAEHLLLDVNLRRPEEDFDDDD</sequence>
<dbReference type="InterPro" id="IPR002401">
    <property type="entry name" value="Cyt_P450_E_grp-I"/>
</dbReference>
<keyword evidence="8" id="KW-0472">Membrane</keyword>
<dbReference type="RefSeq" id="XP_025350345.1">
    <property type="nucleotide sequence ID" value="XM_025489088.1"/>
</dbReference>
<dbReference type="PANTHER" id="PTHR24305:SF166">
    <property type="entry name" value="CYTOCHROME P450 12A4, MITOCHONDRIAL-RELATED"/>
    <property type="match status" value="1"/>
</dbReference>
<evidence type="ECO:0000256" key="8">
    <source>
        <dbReference type="SAM" id="Phobius"/>
    </source>
</evidence>
<evidence type="ECO:0000256" key="1">
    <source>
        <dbReference type="ARBA" id="ARBA00001971"/>
    </source>
</evidence>
<dbReference type="InterPro" id="IPR036396">
    <property type="entry name" value="Cyt_P450_sf"/>
</dbReference>
<keyword evidence="10" id="KW-1185">Reference proteome</keyword>
<feature type="transmembrane region" description="Helical" evidence="8">
    <location>
        <begin position="24"/>
        <end position="45"/>
    </location>
</feature>